<comment type="cofactor">
    <cofactor evidence="1">
        <name>Mn(2+)</name>
        <dbReference type="ChEBI" id="CHEBI:29035"/>
    </cofactor>
</comment>
<dbReference type="PANTHER" id="PTHR34699">
    <property type="match status" value="1"/>
</dbReference>
<dbReference type="PANTHER" id="PTHR34699:SF2">
    <property type="entry name" value="NON-CANONICAL PURINE NTP PHOSPHATASE_PRRC1 DOMAIN-CONTAINING PROTEIN"/>
    <property type="match status" value="1"/>
</dbReference>
<evidence type="ECO:0000256" key="1">
    <source>
        <dbReference type="ARBA" id="ARBA00001936"/>
    </source>
</evidence>
<comment type="catalytic activity">
    <reaction evidence="10">
        <text>ITP + H2O = IDP + phosphate + H(+)</text>
        <dbReference type="Rhea" id="RHEA:28330"/>
        <dbReference type="ChEBI" id="CHEBI:15377"/>
        <dbReference type="ChEBI" id="CHEBI:15378"/>
        <dbReference type="ChEBI" id="CHEBI:43474"/>
        <dbReference type="ChEBI" id="CHEBI:58280"/>
        <dbReference type="ChEBI" id="CHEBI:61402"/>
        <dbReference type="EC" id="3.6.1.73"/>
    </reaction>
</comment>
<dbReference type="InterPro" id="IPR026533">
    <property type="entry name" value="NTPase/PRRC1"/>
</dbReference>
<dbReference type="GO" id="GO:0103023">
    <property type="term" value="F:ITPase activity"/>
    <property type="evidence" value="ECO:0007669"/>
    <property type="project" value="UniProtKB-EC"/>
</dbReference>
<comment type="catalytic activity">
    <reaction evidence="11">
        <text>XTP + H2O = XDP + phosphate + H(+)</text>
        <dbReference type="Rhea" id="RHEA:28406"/>
        <dbReference type="ChEBI" id="CHEBI:15377"/>
        <dbReference type="ChEBI" id="CHEBI:15378"/>
        <dbReference type="ChEBI" id="CHEBI:43474"/>
        <dbReference type="ChEBI" id="CHEBI:59884"/>
        <dbReference type="ChEBI" id="CHEBI:61314"/>
        <dbReference type="EC" id="3.6.1.73"/>
    </reaction>
</comment>
<feature type="domain" description="Non-canonical purine NTP phosphatase/PRRC1" evidence="13">
    <location>
        <begin position="6"/>
        <end position="160"/>
    </location>
</feature>
<keyword evidence="6" id="KW-0460">Magnesium</keyword>
<dbReference type="InterPro" id="IPR029001">
    <property type="entry name" value="ITPase-like_fam"/>
</dbReference>
<evidence type="ECO:0000256" key="8">
    <source>
        <dbReference type="ARBA" id="ARBA00023211"/>
    </source>
</evidence>
<evidence type="ECO:0000256" key="10">
    <source>
        <dbReference type="ARBA" id="ARBA00048174"/>
    </source>
</evidence>
<sequence length="171" mass="18421">MNIAIGTTNRAKVGAVIDALTPLYPDANFIPIQVDSNVADQPFSDEETRLGAMNRARAAKEQTGANIAFGLEGGVRELDGILYCCNWGAVATDTTVYASSGAQFMLPNEVADAVRAGTELGPVMDAYTKQHDTRHHSGAIGIFTDGLIDRKDMFVHIVTLLIGQVRYYEGK</sequence>
<dbReference type="AlphaFoldDB" id="A0A1C0Z0J5"/>
<organism evidence="14 15">
    <name type="scientific">Caryophanon latum</name>
    <dbReference type="NCBI Taxonomy" id="33977"/>
    <lineage>
        <taxon>Bacteria</taxon>
        <taxon>Bacillati</taxon>
        <taxon>Bacillota</taxon>
        <taxon>Bacilli</taxon>
        <taxon>Bacillales</taxon>
        <taxon>Caryophanaceae</taxon>
        <taxon>Caryophanon</taxon>
    </lineage>
</organism>
<evidence type="ECO:0000256" key="12">
    <source>
        <dbReference type="ARBA" id="ARBA00060855"/>
    </source>
</evidence>
<dbReference type="GO" id="GO:0046872">
    <property type="term" value="F:metal ion binding"/>
    <property type="evidence" value="ECO:0007669"/>
    <property type="project" value="UniProtKB-KW"/>
</dbReference>
<evidence type="ECO:0000313" key="15">
    <source>
        <dbReference type="Proteomes" id="UP000093482"/>
    </source>
</evidence>
<dbReference type="EMBL" id="MATO01000013">
    <property type="protein sequence ID" value="OCS92935.1"/>
    <property type="molecule type" value="Genomic_DNA"/>
</dbReference>
<evidence type="ECO:0000256" key="3">
    <source>
        <dbReference type="ARBA" id="ARBA00022723"/>
    </source>
</evidence>
<evidence type="ECO:0000313" key="14">
    <source>
        <dbReference type="EMBL" id="OCS92935.1"/>
    </source>
</evidence>
<evidence type="ECO:0000256" key="4">
    <source>
        <dbReference type="ARBA" id="ARBA00022741"/>
    </source>
</evidence>
<dbReference type="NCBIfam" id="NF002850">
    <property type="entry name" value="PRK03114.1"/>
    <property type="match status" value="1"/>
</dbReference>
<gene>
    <name evidence="14" type="primary">yjjX</name>
    <name evidence="14" type="ORF">A6K76_05955</name>
</gene>
<dbReference type="EC" id="3.6.1.73" evidence="9"/>
<dbReference type="GO" id="GO:0000166">
    <property type="term" value="F:nucleotide binding"/>
    <property type="evidence" value="ECO:0007669"/>
    <property type="project" value="UniProtKB-KW"/>
</dbReference>
<comment type="cofactor">
    <cofactor evidence="2">
        <name>Mg(2+)</name>
        <dbReference type="ChEBI" id="CHEBI:18420"/>
    </cofactor>
</comment>
<evidence type="ECO:0000256" key="6">
    <source>
        <dbReference type="ARBA" id="ARBA00022842"/>
    </source>
</evidence>
<keyword evidence="5" id="KW-0378">Hydrolase</keyword>
<evidence type="ECO:0000256" key="5">
    <source>
        <dbReference type="ARBA" id="ARBA00022801"/>
    </source>
</evidence>
<name>A0A1C0Z0J5_9BACL</name>
<keyword evidence="4" id="KW-0547">Nucleotide-binding</keyword>
<keyword evidence="8" id="KW-0464">Manganese</keyword>
<evidence type="ECO:0000256" key="7">
    <source>
        <dbReference type="ARBA" id="ARBA00023080"/>
    </source>
</evidence>
<dbReference type="RefSeq" id="WP_066462167.1">
    <property type="nucleotide sequence ID" value="NZ_MATO01000013.1"/>
</dbReference>
<dbReference type="OrthoDB" id="164951at2"/>
<keyword evidence="7" id="KW-0546">Nucleotide metabolism</keyword>
<dbReference type="InterPro" id="IPR050299">
    <property type="entry name" value="YjjX_NTPase"/>
</dbReference>
<reference evidence="14 15" key="1">
    <citation type="submission" date="2016-07" db="EMBL/GenBank/DDBJ databases">
        <title>Caryophanon latum genome sequencing.</title>
        <authorList>
            <person name="Verma A."/>
            <person name="Pal Y."/>
            <person name="Krishnamurthi S."/>
        </authorList>
    </citation>
    <scope>NUCLEOTIDE SEQUENCE [LARGE SCALE GENOMIC DNA]</scope>
    <source>
        <strain evidence="14 15">DSM 14151</strain>
    </source>
</reference>
<evidence type="ECO:0000259" key="13">
    <source>
        <dbReference type="Pfam" id="PF01931"/>
    </source>
</evidence>
<dbReference type="SUPFAM" id="SSF52972">
    <property type="entry name" value="ITPase-like"/>
    <property type="match status" value="1"/>
</dbReference>
<comment type="caution">
    <text evidence="14">The sequence shown here is derived from an EMBL/GenBank/DDBJ whole genome shotgun (WGS) entry which is preliminary data.</text>
</comment>
<proteinExistence type="inferred from homology"/>
<dbReference type="FunFam" id="3.90.950.10:FF:000002">
    <property type="entry name" value="Inosine/xanthosine triphosphatase"/>
    <property type="match status" value="1"/>
</dbReference>
<keyword evidence="15" id="KW-1185">Reference proteome</keyword>
<comment type="similarity">
    <text evidence="12">Belongs to the YjjX NTPase family.</text>
</comment>
<dbReference type="Pfam" id="PF01931">
    <property type="entry name" value="NTPase_I-T"/>
    <property type="match status" value="1"/>
</dbReference>
<accession>A0A1C0Z0J5</accession>
<dbReference type="GO" id="GO:0009117">
    <property type="term" value="P:nucleotide metabolic process"/>
    <property type="evidence" value="ECO:0007669"/>
    <property type="project" value="UniProtKB-KW"/>
</dbReference>
<evidence type="ECO:0000256" key="9">
    <source>
        <dbReference type="ARBA" id="ARBA00038901"/>
    </source>
</evidence>
<dbReference type="Proteomes" id="UP000093482">
    <property type="component" value="Unassembled WGS sequence"/>
</dbReference>
<protein>
    <recommendedName>
        <fullName evidence="9">inosine/xanthosine triphosphatase</fullName>
        <ecNumber evidence="9">3.6.1.73</ecNumber>
    </recommendedName>
</protein>
<evidence type="ECO:0000256" key="11">
    <source>
        <dbReference type="ARBA" id="ARBA00048781"/>
    </source>
</evidence>
<evidence type="ECO:0000256" key="2">
    <source>
        <dbReference type="ARBA" id="ARBA00001946"/>
    </source>
</evidence>
<dbReference type="Gene3D" id="3.90.950.10">
    <property type="match status" value="1"/>
</dbReference>
<keyword evidence="3" id="KW-0479">Metal-binding</keyword>